<dbReference type="EMBL" id="CAJNDS010000580">
    <property type="protein sequence ID" value="CAE7220477.1"/>
    <property type="molecule type" value="Genomic_DNA"/>
</dbReference>
<evidence type="ECO:0000313" key="1">
    <source>
        <dbReference type="EMBL" id="CAE7220477.1"/>
    </source>
</evidence>
<name>A0A812K4U1_9DINO</name>
<organism evidence="1 2">
    <name type="scientific">Symbiodinium natans</name>
    <dbReference type="NCBI Taxonomy" id="878477"/>
    <lineage>
        <taxon>Eukaryota</taxon>
        <taxon>Sar</taxon>
        <taxon>Alveolata</taxon>
        <taxon>Dinophyceae</taxon>
        <taxon>Suessiales</taxon>
        <taxon>Symbiodiniaceae</taxon>
        <taxon>Symbiodinium</taxon>
    </lineage>
</organism>
<proteinExistence type="predicted"/>
<accession>A0A812K4U1</accession>
<sequence length="196" mass="22045">MATPKVDGPAEVDAWLVWCFEHYRKPEHREVHKELQHLAAVLGCKFVCHKKGSGFLSWREQDGRSGALLIVADWRETKPIIHGLRKSRQPCDVCMCVVARSGKMFQRAVLFANAQSLKVVVTPAFSRQVVEELFINYVQAACKISPSMPSPVQPKPVEPPCWMSLPSLVQAVKDPKTAAMLEQLIQETMSSQVYED</sequence>
<comment type="caution">
    <text evidence="1">The sequence shown here is derived from an EMBL/GenBank/DDBJ whole genome shotgun (WGS) entry which is preliminary data.</text>
</comment>
<dbReference type="Proteomes" id="UP000604046">
    <property type="component" value="Unassembled WGS sequence"/>
</dbReference>
<evidence type="ECO:0000313" key="2">
    <source>
        <dbReference type="Proteomes" id="UP000604046"/>
    </source>
</evidence>
<keyword evidence="2" id="KW-1185">Reference proteome</keyword>
<reference evidence="1" key="1">
    <citation type="submission" date="2021-02" db="EMBL/GenBank/DDBJ databases">
        <authorList>
            <person name="Dougan E. K."/>
            <person name="Rhodes N."/>
            <person name="Thang M."/>
            <person name="Chan C."/>
        </authorList>
    </citation>
    <scope>NUCLEOTIDE SEQUENCE</scope>
</reference>
<dbReference type="AlphaFoldDB" id="A0A812K4U1"/>
<gene>
    <name evidence="1" type="ORF">SNAT2548_LOCUS8058</name>
</gene>
<protein>
    <submittedName>
        <fullName evidence="1">Uncharacterized protein</fullName>
    </submittedName>
</protein>